<feature type="transmembrane region" description="Helical" evidence="5">
    <location>
        <begin position="41"/>
        <end position="64"/>
    </location>
</feature>
<dbReference type="GO" id="GO:0016020">
    <property type="term" value="C:membrane"/>
    <property type="evidence" value="ECO:0007669"/>
    <property type="project" value="UniProtKB-SubCell"/>
</dbReference>
<dbReference type="Gene3D" id="1.20.1250.20">
    <property type="entry name" value="MFS general substrate transporter like domains"/>
    <property type="match status" value="1"/>
</dbReference>
<reference evidence="7" key="3">
    <citation type="submission" date="2019-06" db="EMBL/GenBank/DDBJ databases">
        <authorList>
            <person name="Poynton C."/>
            <person name="Hasenbein S."/>
            <person name="Benoit J.B."/>
            <person name="Sepulveda M.S."/>
            <person name="Poelchau M.F."/>
            <person name="Murali S.C."/>
            <person name="Chen S."/>
            <person name="Glastad K.M."/>
            <person name="Werren J.H."/>
            <person name="Vineis J.H."/>
            <person name="Bowen J.L."/>
            <person name="Friedrich M."/>
            <person name="Jones J."/>
            <person name="Robertson H.M."/>
            <person name="Feyereisen R."/>
            <person name="Mechler-Hickson A."/>
            <person name="Mathers N."/>
            <person name="Lee C.E."/>
            <person name="Colbourne J.K."/>
            <person name="Biales A."/>
            <person name="Johnston J.S."/>
            <person name="Wellborn G.A."/>
            <person name="Rosendale A.J."/>
            <person name="Cridge A.G."/>
            <person name="Munoz-Torres M.C."/>
            <person name="Bain P.A."/>
            <person name="Manny A.R."/>
            <person name="Major K.M."/>
            <person name="Lambert F.N."/>
            <person name="Vulpe C.D."/>
            <person name="Tuck P."/>
            <person name="Blalock B.J."/>
            <person name="Lin Y.-Y."/>
            <person name="Smith M.E."/>
            <person name="Ochoa-Acuna H."/>
            <person name="Chen M.-J.M."/>
            <person name="Childers C.P."/>
            <person name="Qu J."/>
            <person name="Dugan S."/>
            <person name="Lee S.L."/>
            <person name="Chao H."/>
            <person name="Dinh H."/>
            <person name="Han Y."/>
            <person name="Doddapaneni H."/>
            <person name="Worley K.C."/>
            <person name="Muzny D.M."/>
            <person name="Gibbs R.A."/>
            <person name="Richards S."/>
        </authorList>
    </citation>
    <scope>NUCLEOTIDE SEQUENCE</scope>
    <source>
        <strain evidence="7">HAZT.00-mixed</strain>
        <tissue evidence="7">Whole organism</tissue>
    </source>
</reference>
<dbReference type="Proteomes" id="UP000711488">
    <property type="component" value="Unassembled WGS sequence"/>
</dbReference>
<comment type="subcellular location">
    <subcellularLocation>
        <location evidence="1">Membrane</location>
        <topology evidence="1">Multi-pass membrane protein</topology>
    </subcellularLocation>
</comment>
<protein>
    <recommendedName>
        <fullName evidence="6">Major facilitator superfamily (MFS) profile domain-containing protein</fullName>
    </recommendedName>
</protein>
<evidence type="ECO:0000256" key="4">
    <source>
        <dbReference type="ARBA" id="ARBA00023136"/>
    </source>
</evidence>
<evidence type="ECO:0000256" key="5">
    <source>
        <dbReference type="SAM" id="Phobius"/>
    </source>
</evidence>
<reference evidence="7" key="1">
    <citation type="submission" date="2014-08" db="EMBL/GenBank/DDBJ databases">
        <authorList>
            <person name="Murali S."/>
            <person name="Richards S."/>
            <person name="Bandaranaike D."/>
            <person name="Bellair M."/>
            <person name="Blankenburg K."/>
            <person name="Chao H."/>
            <person name="Dinh H."/>
            <person name="Doddapaneni H."/>
            <person name="Dugan-Rocha S."/>
            <person name="Elkadiri S."/>
            <person name="Gnanaolivu R."/>
            <person name="Hughes D."/>
            <person name="Lee S."/>
            <person name="Li M."/>
            <person name="Ming W."/>
            <person name="Munidasa M."/>
            <person name="Muniz J."/>
            <person name="Nguyen L."/>
            <person name="Osuji N."/>
            <person name="Pu L.-L."/>
            <person name="Puazo M."/>
            <person name="Skinner E."/>
            <person name="Qu C."/>
            <person name="Quiroz J."/>
            <person name="Raj R."/>
            <person name="Weissenberger G."/>
            <person name="Xin Y."/>
            <person name="Zou X."/>
            <person name="Han Y."/>
            <person name="Worley K."/>
            <person name="Muzny D."/>
            <person name="Gibbs R."/>
        </authorList>
    </citation>
    <scope>NUCLEOTIDE SEQUENCE</scope>
    <source>
        <strain evidence="7">HAZT.00-mixed</strain>
        <tissue evidence="7">Whole organism</tissue>
    </source>
</reference>
<evidence type="ECO:0000256" key="3">
    <source>
        <dbReference type="ARBA" id="ARBA00022989"/>
    </source>
</evidence>
<evidence type="ECO:0000256" key="2">
    <source>
        <dbReference type="ARBA" id="ARBA00022692"/>
    </source>
</evidence>
<feature type="domain" description="Major facilitator superfamily (MFS) profile" evidence="6">
    <location>
        <begin position="1"/>
        <end position="70"/>
    </location>
</feature>
<evidence type="ECO:0000256" key="1">
    <source>
        <dbReference type="ARBA" id="ARBA00004141"/>
    </source>
</evidence>
<dbReference type="AlphaFoldDB" id="A0A6A0GQE9"/>
<keyword evidence="2 5" id="KW-0812">Transmembrane</keyword>
<dbReference type="PROSITE" id="PS50850">
    <property type="entry name" value="MFS"/>
    <property type="match status" value="1"/>
</dbReference>
<accession>A0A6A0GQE9</accession>
<gene>
    <name evidence="7" type="ORF">HAZT_HAZT010298</name>
</gene>
<dbReference type="InterPro" id="IPR020846">
    <property type="entry name" value="MFS_dom"/>
</dbReference>
<name>A0A6A0GQE9_HYAAZ</name>
<dbReference type="Pfam" id="PF00083">
    <property type="entry name" value="Sugar_tr"/>
    <property type="match status" value="1"/>
</dbReference>
<evidence type="ECO:0000313" key="7">
    <source>
        <dbReference type="EMBL" id="KAA0183309.1"/>
    </source>
</evidence>
<dbReference type="PANTHER" id="PTHR23503">
    <property type="entry name" value="SOLUTE CARRIER FAMILY 2"/>
    <property type="match status" value="1"/>
</dbReference>
<dbReference type="PANTHER" id="PTHR23503:SF128">
    <property type="entry name" value="GLUCOSE TRANSPORTER TYPE 1"/>
    <property type="match status" value="1"/>
</dbReference>
<keyword evidence="4 5" id="KW-0472">Membrane</keyword>
<dbReference type="InterPro" id="IPR036259">
    <property type="entry name" value="MFS_trans_sf"/>
</dbReference>
<organism evidence="7">
    <name type="scientific">Hyalella azteca</name>
    <name type="common">Amphipod</name>
    <dbReference type="NCBI Taxonomy" id="294128"/>
    <lineage>
        <taxon>Eukaryota</taxon>
        <taxon>Metazoa</taxon>
        <taxon>Ecdysozoa</taxon>
        <taxon>Arthropoda</taxon>
        <taxon>Crustacea</taxon>
        <taxon>Multicrustacea</taxon>
        <taxon>Malacostraca</taxon>
        <taxon>Eumalacostraca</taxon>
        <taxon>Peracarida</taxon>
        <taxon>Amphipoda</taxon>
        <taxon>Senticaudata</taxon>
        <taxon>Talitrida</taxon>
        <taxon>Talitroidea</taxon>
        <taxon>Hyalellidae</taxon>
        <taxon>Hyalella</taxon>
    </lineage>
</organism>
<comment type="caution">
    <text evidence="7">The sequence shown here is derived from an EMBL/GenBank/DDBJ whole genome shotgun (WGS) entry which is preliminary data.</text>
</comment>
<reference evidence="7" key="2">
    <citation type="journal article" date="2018" name="Environ. Sci. Technol.">
        <title>The Toxicogenome of Hyalella azteca: A Model for Sediment Ecotoxicology and Evolutionary Toxicology.</title>
        <authorList>
            <person name="Poynton H.C."/>
            <person name="Hasenbein S."/>
            <person name="Benoit J.B."/>
            <person name="Sepulveda M.S."/>
            <person name="Poelchau M.F."/>
            <person name="Hughes D.S.T."/>
            <person name="Murali S.C."/>
            <person name="Chen S."/>
            <person name="Glastad K.M."/>
            <person name="Goodisman M.A.D."/>
            <person name="Werren J.H."/>
            <person name="Vineis J.H."/>
            <person name="Bowen J.L."/>
            <person name="Friedrich M."/>
            <person name="Jones J."/>
            <person name="Robertson H.M."/>
            <person name="Feyereisen R."/>
            <person name="Mechler-Hickson A."/>
            <person name="Mathers N."/>
            <person name="Lee C.E."/>
            <person name="Colbourne J.K."/>
            <person name="Biales A."/>
            <person name="Johnston J.S."/>
            <person name="Wellborn G.A."/>
            <person name="Rosendale A.J."/>
            <person name="Cridge A.G."/>
            <person name="Munoz-Torres M.C."/>
            <person name="Bain P.A."/>
            <person name="Manny A.R."/>
            <person name="Major K.M."/>
            <person name="Lambert F.N."/>
            <person name="Vulpe C.D."/>
            <person name="Tuck P."/>
            <person name="Blalock B.J."/>
            <person name="Lin Y.Y."/>
            <person name="Smith M.E."/>
            <person name="Ochoa-Acuna H."/>
            <person name="Chen M.M."/>
            <person name="Childers C.P."/>
            <person name="Qu J."/>
            <person name="Dugan S."/>
            <person name="Lee S.L."/>
            <person name="Chao H."/>
            <person name="Dinh H."/>
            <person name="Han Y."/>
            <person name="Doddapaneni H."/>
            <person name="Worley K.C."/>
            <person name="Muzny D.M."/>
            <person name="Gibbs R.A."/>
            <person name="Richards S."/>
        </authorList>
    </citation>
    <scope>NUCLEOTIDE SEQUENCE</scope>
    <source>
        <strain evidence="7">HAZT.00-mixed</strain>
        <tissue evidence="7">Whole organism</tissue>
    </source>
</reference>
<keyword evidence="3 5" id="KW-1133">Transmembrane helix</keyword>
<sequence length="70" mass="7616">MFQFGFNTGVINAPESVILKFIDDCYKARYGDYIEHDLQNFLFAIAVSIFAIGGMVGGFAGGFVGNKVGR</sequence>
<evidence type="ECO:0000259" key="6">
    <source>
        <dbReference type="PROSITE" id="PS50850"/>
    </source>
</evidence>
<dbReference type="InterPro" id="IPR045263">
    <property type="entry name" value="GLUT"/>
</dbReference>
<dbReference type="GO" id="GO:0015149">
    <property type="term" value="F:hexose transmembrane transporter activity"/>
    <property type="evidence" value="ECO:0007669"/>
    <property type="project" value="TreeGrafter"/>
</dbReference>
<dbReference type="InterPro" id="IPR005828">
    <property type="entry name" value="MFS_sugar_transport-like"/>
</dbReference>
<dbReference type="EMBL" id="JQDR03017878">
    <property type="protein sequence ID" value="KAA0183309.1"/>
    <property type="molecule type" value="Genomic_DNA"/>
</dbReference>
<proteinExistence type="predicted"/>